<reference evidence="1 2" key="1">
    <citation type="journal article" date="2019" name="Emerg. Microbes Infect.">
        <title>Comprehensive subspecies identification of 175 nontuberculous mycobacteria species based on 7547 genomic profiles.</title>
        <authorList>
            <person name="Matsumoto Y."/>
            <person name="Kinjo T."/>
            <person name="Motooka D."/>
            <person name="Nabeya D."/>
            <person name="Jung N."/>
            <person name="Uechi K."/>
            <person name="Horii T."/>
            <person name="Iida T."/>
            <person name="Fujita J."/>
            <person name="Nakamura S."/>
        </authorList>
    </citation>
    <scope>NUCLEOTIDE SEQUENCE [LARGE SCALE GENOMIC DNA]</scope>
    <source>
        <strain evidence="1 2">JCM 6375</strain>
    </source>
</reference>
<evidence type="ECO:0000313" key="2">
    <source>
        <dbReference type="Proteomes" id="UP000466681"/>
    </source>
</evidence>
<dbReference type="AlphaFoldDB" id="A0AAD1H8U6"/>
<sequence>MKQRIFLQRHNTDEYVYLAWFELRPTHDLYWGLSMGTIDHESTFANADEPGGRTVTLKPPDDWDKLPLVNVKHSYHRMGRRHASAGGSGRATIRDSRHTPLSEITEPTLICALITGVAAKQEKYLQSLNRNNCRAVILELNDDQWFNSRLYIEFLITPSGRQRFPQMWIDVSPRFYEKQPAVSSFSQELDRLLAVRHVVMPLPPGRKPKRRHPGFLLIPNIEVTATAQRMAQKAEDKPA</sequence>
<organism evidence="1 2">
    <name type="scientific">Mycolicibacterium moriokaense</name>
    <dbReference type="NCBI Taxonomy" id="39691"/>
    <lineage>
        <taxon>Bacteria</taxon>
        <taxon>Bacillati</taxon>
        <taxon>Actinomycetota</taxon>
        <taxon>Actinomycetes</taxon>
        <taxon>Mycobacteriales</taxon>
        <taxon>Mycobacteriaceae</taxon>
        <taxon>Mycolicibacterium</taxon>
    </lineage>
</organism>
<dbReference type="KEGG" id="mmor:MMOR_17430"/>
<proteinExistence type="predicted"/>
<protein>
    <submittedName>
        <fullName evidence="1">Uncharacterized protein</fullName>
    </submittedName>
</protein>
<keyword evidence="2" id="KW-1185">Reference proteome</keyword>
<dbReference type="Proteomes" id="UP000466681">
    <property type="component" value="Chromosome"/>
</dbReference>
<gene>
    <name evidence="1" type="ORF">MMOR_17430</name>
</gene>
<dbReference type="EMBL" id="AP022560">
    <property type="protein sequence ID" value="BBX00807.1"/>
    <property type="molecule type" value="Genomic_DNA"/>
</dbReference>
<name>A0AAD1H8U6_9MYCO</name>
<dbReference type="RefSeq" id="WP_083148926.1">
    <property type="nucleotide sequence ID" value="NZ_AP022560.1"/>
</dbReference>
<accession>A0AAD1H8U6</accession>
<evidence type="ECO:0000313" key="1">
    <source>
        <dbReference type="EMBL" id="BBX00807.1"/>
    </source>
</evidence>